<keyword evidence="2" id="KW-1185">Reference proteome</keyword>
<comment type="caution">
    <text evidence="1">The sequence shown here is derived from an EMBL/GenBank/DDBJ whole genome shotgun (WGS) entry which is preliminary data.</text>
</comment>
<evidence type="ECO:0008006" key="3">
    <source>
        <dbReference type="Google" id="ProtNLM"/>
    </source>
</evidence>
<dbReference type="Gene3D" id="3.50.50.60">
    <property type="entry name" value="FAD/NAD(P)-binding domain"/>
    <property type="match status" value="1"/>
</dbReference>
<reference evidence="1" key="1">
    <citation type="submission" date="2020-08" db="EMBL/GenBank/DDBJ databases">
        <title>Plant Genome Project.</title>
        <authorList>
            <person name="Zhang R.-G."/>
        </authorList>
    </citation>
    <scope>NUCLEOTIDE SEQUENCE</scope>
    <source>
        <strain evidence="1">WSP0</strain>
        <tissue evidence="1">Leaf</tissue>
    </source>
</reference>
<evidence type="ECO:0000313" key="2">
    <source>
        <dbReference type="Proteomes" id="UP000823749"/>
    </source>
</evidence>
<name>A0AAV6KNN3_9ERIC</name>
<accession>A0AAV6KNN3</accession>
<dbReference type="SUPFAM" id="SSF51905">
    <property type="entry name" value="FAD/NAD(P)-binding domain"/>
    <property type="match status" value="1"/>
</dbReference>
<protein>
    <recommendedName>
        <fullName evidence="3">Phytoene desaturase</fullName>
    </recommendedName>
</protein>
<sequence length="73" mass="7770">MLKTRVAVIGAGISGLVAATTLTKNGVEVVLYEKEDYLGGDAKTVAHDDVYLDLGFITAHKESDEYPRGIVCA</sequence>
<dbReference type="Pfam" id="PF13450">
    <property type="entry name" value="NAD_binding_8"/>
    <property type="match status" value="1"/>
</dbReference>
<evidence type="ECO:0000313" key="1">
    <source>
        <dbReference type="EMBL" id="KAG5554218.1"/>
    </source>
</evidence>
<dbReference type="PRINTS" id="PR00419">
    <property type="entry name" value="ADXRDTASE"/>
</dbReference>
<gene>
    <name evidence="1" type="ORF">RHGRI_011917</name>
</gene>
<proteinExistence type="predicted"/>
<dbReference type="AlphaFoldDB" id="A0AAV6KNN3"/>
<dbReference type="PANTHER" id="PTHR43734">
    <property type="entry name" value="PHYTOENE DESATURASE"/>
    <property type="match status" value="1"/>
</dbReference>
<dbReference type="PANTHER" id="PTHR43734:SF1">
    <property type="entry name" value="PHYTOENE DESATURASE"/>
    <property type="match status" value="1"/>
</dbReference>
<dbReference type="Proteomes" id="UP000823749">
    <property type="component" value="Chromosome 4"/>
</dbReference>
<dbReference type="EMBL" id="JACTNZ010000004">
    <property type="protein sequence ID" value="KAG5554218.1"/>
    <property type="molecule type" value="Genomic_DNA"/>
</dbReference>
<organism evidence="1 2">
    <name type="scientific">Rhododendron griersonianum</name>
    <dbReference type="NCBI Taxonomy" id="479676"/>
    <lineage>
        <taxon>Eukaryota</taxon>
        <taxon>Viridiplantae</taxon>
        <taxon>Streptophyta</taxon>
        <taxon>Embryophyta</taxon>
        <taxon>Tracheophyta</taxon>
        <taxon>Spermatophyta</taxon>
        <taxon>Magnoliopsida</taxon>
        <taxon>eudicotyledons</taxon>
        <taxon>Gunneridae</taxon>
        <taxon>Pentapetalae</taxon>
        <taxon>asterids</taxon>
        <taxon>Ericales</taxon>
        <taxon>Ericaceae</taxon>
        <taxon>Ericoideae</taxon>
        <taxon>Rhodoreae</taxon>
        <taxon>Rhododendron</taxon>
    </lineage>
</organism>
<dbReference type="InterPro" id="IPR036188">
    <property type="entry name" value="FAD/NAD-bd_sf"/>
</dbReference>